<reference evidence="12" key="3">
    <citation type="submission" date="2020-10" db="EMBL/GenBank/DDBJ databases">
        <authorList>
            <person name="Palmer J.M."/>
        </authorList>
    </citation>
    <scope>NUCLEOTIDE SEQUENCE</scope>
    <source>
        <strain evidence="12">UCD 2041</strain>
    </source>
</reference>
<gene>
    <name evidence="13" type="primary">LOC1</name>
    <name evidence="12" type="ORF">BRETT_004146</name>
    <name evidence="13" type="ORF">DEBR0S2_18624G</name>
    <name evidence="11" type="ORF">HII12_003160</name>
</gene>
<dbReference type="Proteomes" id="UP000568158">
    <property type="component" value="Unassembled WGS sequence"/>
</dbReference>
<name>A0A7D9CX70_DEKBR</name>
<evidence type="ECO:0000256" key="9">
    <source>
        <dbReference type="ARBA" id="ARBA00023242"/>
    </source>
</evidence>
<keyword evidence="14" id="KW-1185">Reference proteome</keyword>
<dbReference type="EMBL" id="JABCYN010000030">
    <property type="protein sequence ID" value="KAF6009614.1"/>
    <property type="molecule type" value="Genomic_DNA"/>
</dbReference>
<dbReference type="PANTHER" id="PTHR28028:SF1">
    <property type="entry name" value="60S RIBOSOMAL SUBUNIT ASSEMBLY_EXPORT PROTEIN LOC1"/>
    <property type="match status" value="1"/>
</dbReference>
<dbReference type="Proteomes" id="UP000478008">
    <property type="component" value="Unassembled WGS sequence"/>
</dbReference>
<keyword evidence="8" id="KW-0175">Coiled coil</keyword>
<evidence type="ECO:0000256" key="4">
    <source>
        <dbReference type="ARBA" id="ARBA00020853"/>
    </source>
</evidence>
<dbReference type="AlphaFoldDB" id="A0A7D9CX70"/>
<evidence type="ECO:0000256" key="2">
    <source>
        <dbReference type="ARBA" id="ARBA00008132"/>
    </source>
</evidence>
<dbReference type="InterPro" id="IPR037650">
    <property type="entry name" value="Loc1"/>
</dbReference>
<proteinExistence type="inferred from homology"/>
<dbReference type="GO" id="GO:0051028">
    <property type="term" value="P:mRNA transport"/>
    <property type="evidence" value="ECO:0007669"/>
    <property type="project" value="UniProtKB-KW"/>
</dbReference>
<feature type="region of interest" description="Disordered" evidence="10">
    <location>
        <begin position="1"/>
        <end position="30"/>
    </location>
</feature>
<keyword evidence="5" id="KW-0813">Transport</keyword>
<dbReference type="OMA" id="RESMNTI"/>
<reference evidence="13 14" key="1">
    <citation type="submission" date="2019-07" db="EMBL/GenBank/DDBJ databases">
        <authorList>
            <person name="Friedrich A."/>
            <person name="Schacherer J."/>
        </authorList>
    </citation>
    <scope>NUCLEOTIDE SEQUENCE [LARGE SCALE GENOMIC DNA]</scope>
</reference>
<feature type="compositionally biased region" description="Basic and acidic residues" evidence="10">
    <location>
        <begin position="155"/>
        <end position="167"/>
    </location>
</feature>
<evidence type="ECO:0000256" key="7">
    <source>
        <dbReference type="ARBA" id="ARBA00022816"/>
    </source>
</evidence>
<keyword evidence="7" id="KW-0509">mRNA transport</keyword>
<dbReference type="GO" id="GO:0008298">
    <property type="term" value="P:intracellular mRNA localization"/>
    <property type="evidence" value="ECO:0007669"/>
    <property type="project" value="TreeGrafter"/>
</dbReference>
<evidence type="ECO:0000256" key="10">
    <source>
        <dbReference type="SAM" id="MobiDB-lite"/>
    </source>
</evidence>
<dbReference type="GO" id="GO:0003729">
    <property type="term" value="F:mRNA binding"/>
    <property type="evidence" value="ECO:0007669"/>
    <property type="project" value="InterPro"/>
</dbReference>
<evidence type="ECO:0000256" key="6">
    <source>
        <dbReference type="ARBA" id="ARBA00022517"/>
    </source>
</evidence>
<sequence>MGKRRRNAVHDRKQVPTKNVTPELKENAEARNVLINQPELTLKSSKKPLKGTKLKKFLMTTQLYGKKKQAKKYSEKELDIPVLNESINPGAIKKKGKKKGKKFVADGDSVLLTRLIKQINDGKDEVNESKLEKARRLEDVRELRRTEIERKESVKRQELENAKDELKSSASQARSERRRASRLKKRLSKNVGAESGSAKSKKPKKSVSFA</sequence>
<evidence type="ECO:0000256" key="8">
    <source>
        <dbReference type="ARBA" id="ARBA00023054"/>
    </source>
</evidence>
<evidence type="ECO:0000313" key="15">
    <source>
        <dbReference type="Proteomes" id="UP000568158"/>
    </source>
</evidence>
<evidence type="ECO:0000256" key="5">
    <source>
        <dbReference type="ARBA" id="ARBA00022448"/>
    </source>
</evidence>
<evidence type="ECO:0000313" key="12">
    <source>
        <dbReference type="EMBL" id="QOU18925.1"/>
    </source>
</evidence>
<evidence type="ECO:0000256" key="3">
    <source>
        <dbReference type="ARBA" id="ARBA00019670"/>
    </source>
</evidence>
<keyword evidence="6" id="KW-0690">Ribosome biogenesis</keyword>
<feature type="region of interest" description="Disordered" evidence="10">
    <location>
        <begin position="155"/>
        <end position="210"/>
    </location>
</feature>
<organism evidence="13 14">
    <name type="scientific">Dekkera bruxellensis</name>
    <name type="common">Brettanomyces custersii</name>
    <dbReference type="NCBI Taxonomy" id="5007"/>
    <lineage>
        <taxon>Eukaryota</taxon>
        <taxon>Fungi</taxon>
        <taxon>Dikarya</taxon>
        <taxon>Ascomycota</taxon>
        <taxon>Saccharomycotina</taxon>
        <taxon>Pichiomycetes</taxon>
        <taxon>Pichiales</taxon>
        <taxon>Pichiaceae</taxon>
        <taxon>Brettanomyces</taxon>
    </lineage>
</organism>
<feature type="compositionally biased region" description="Basic residues" evidence="10">
    <location>
        <begin position="176"/>
        <end position="188"/>
    </location>
</feature>
<feature type="compositionally biased region" description="Basic residues" evidence="10">
    <location>
        <begin position="199"/>
        <end position="210"/>
    </location>
</feature>
<comment type="similarity">
    <text evidence="2">Belongs to the LOC1 family.</text>
</comment>
<evidence type="ECO:0000256" key="1">
    <source>
        <dbReference type="ARBA" id="ARBA00004604"/>
    </source>
</evidence>
<protein>
    <recommendedName>
        <fullName evidence="3">60S ribosomal subunit assembly/export protein LOC1</fullName>
    </recommendedName>
    <alternativeName>
        <fullName evidence="4">60S ribosomal subunit assembly/export protein loc1</fullName>
    </alternativeName>
</protein>
<evidence type="ECO:0000313" key="14">
    <source>
        <dbReference type="Proteomes" id="UP000478008"/>
    </source>
</evidence>
<evidence type="ECO:0000313" key="13">
    <source>
        <dbReference type="EMBL" id="VUG17891.1"/>
    </source>
</evidence>
<dbReference type="GO" id="GO:0030687">
    <property type="term" value="C:preribosome, large subunit precursor"/>
    <property type="evidence" value="ECO:0007669"/>
    <property type="project" value="TreeGrafter"/>
</dbReference>
<dbReference type="Proteomes" id="UP000663131">
    <property type="component" value="Chromosome 5"/>
</dbReference>
<dbReference type="GO" id="GO:0042273">
    <property type="term" value="P:ribosomal large subunit biogenesis"/>
    <property type="evidence" value="ECO:0007669"/>
    <property type="project" value="InterPro"/>
</dbReference>
<evidence type="ECO:0000313" key="11">
    <source>
        <dbReference type="EMBL" id="KAF6009614.1"/>
    </source>
</evidence>
<reference evidence="12" key="4">
    <citation type="journal article" name="BMC Genomics">
        <title>New genome assemblies reveal patterns of domestication and adaptation across Brettanomyces (Dekkera) species.</title>
        <authorList>
            <person name="Roach M.J."/>
            <person name="Borneman A.R."/>
        </authorList>
    </citation>
    <scope>NUCLEOTIDE SEQUENCE</scope>
    <source>
        <strain evidence="12">UCD 2041</strain>
    </source>
</reference>
<comment type="subcellular location">
    <subcellularLocation>
        <location evidence="1">Nucleus</location>
        <location evidence="1">Nucleolus</location>
    </subcellularLocation>
</comment>
<dbReference type="EMBL" id="CABFWN010000002">
    <property type="protein sequence ID" value="VUG17891.1"/>
    <property type="molecule type" value="Genomic_DNA"/>
</dbReference>
<reference evidence="11 15" key="2">
    <citation type="journal article" date="2020" name="Appl. Microbiol. Biotechnol.">
        <title>Targeted gene deletion in Brettanomyces bruxellensis with an expression-free CRISPR-Cas9 system.</title>
        <authorList>
            <person name="Varela C."/>
            <person name="Bartel C."/>
            <person name="Onetto C."/>
            <person name="Borneman A."/>
        </authorList>
    </citation>
    <scope>NUCLEOTIDE SEQUENCE [LARGE SCALE GENOMIC DNA]</scope>
    <source>
        <strain evidence="11 15">AWRI1613</strain>
    </source>
</reference>
<accession>A0A7D9CX70</accession>
<dbReference type="PANTHER" id="PTHR28028">
    <property type="entry name" value="60S RIBOSOMAL SUBUNIT ASSEMBLY/EXPORT PROTEIN LOC1"/>
    <property type="match status" value="1"/>
</dbReference>
<dbReference type="EMBL" id="CP063133">
    <property type="protein sequence ID" value="QOU18925.1"/>
    <property type="molecule type" value="Genomic_DNA"/>
</dbReference>
<keyword evidence="9" id="KW-0539">Nucleus</keyword>
<dbReference type="GO" id="GO:0005730">
    <property type="term" value="C:nucleolus"/>
    <property type="evidence" value="ECO:0007669"/>
    <property type="project" value="UniProtKB-SubCell"/>
</dbReference>
<dbReference type="OrthoDB" id="1743802at2759"/>